<proteinExistence type="inferred from homology"/>
<sequence>MHQRGGEGGALNTSIVKGKLMGVGTGPGDPELLTLKAVRAVQEADVIAFFCKKGSRGNGRTIVEAHVRPGTAELPLVYPVTVEMQKDEPDYKGPIADFFDRSADEIAAHLDAGRNVAVLSEGDPLFYGSYMHLHVRLANRYQAEVIAGVTAMSGCWSMTGLPLVQGDDILSVLPGTLPEDKLVERLSNTDGAVIMKVGRNLPKIRRALTAVGKLSGALYVERGTMANGAALKLEERDESPAPYFSLVLVPGWKTRPPEIDADRPALGKQVEPTELELGK</sequence>
<dbReference type="PIRSF" id="PIRSF036427">
    <property type="entry name" value="Precrrn-2_mtase"/>
    <property type="match status" value="1"/>
</dbReference>
<dbReference type="Pfam" id="PF00590">
    <property type="entry name" value="TP_methylase"/>
    <property type="match status" value="1"/>
</dbReference>
<dbReference type="InterPro" id="IPR014777">
    <property type="entry name" value="4pyrrole_Mease_sub1"/>
</dbReference>
<accession>A0A3S3TTR4</accession>
<dbReference type="InterPro" id="IPR006364">
    <property type="entry name" value="CobI/CbiL/CobIJ_dom"/>
</dbReference>
<name>A0A3S3TTR4_9HYPH</name>
<dbReference type="PANTHER" id="PTHR43467:SF2">
    <property type="entry name" value="COBALT-PRECORRIN-2 C(20)-METHYLTRANSFERASE"/>
    <property type="match status" value="1"/>
</dbReference>
<evidence type="ECO:0000313" key="10">
    <source>
        <dbReference type="EMBL" id="RWX74510.1"/>
    </source>
</evidence>
<dbReference type="PANTHER" id="PTHR43467">
    <property type="entry name" value="COBALT-PRECORRIN-2 C(20)-METHYLTRANSFERASE"/>
    <property type="match status" value="1"/>
</dbReference>
<dbReference type="Gene3D" id="3.30.950.10">
    <property type="entry name" value="Methyltransferase, Cobalt-precorrin-4 Transmethylase, Domain 2"/>
    <property type="match status" value="1"/>
</dbReference>
<dbReference type="InterPro" id="IPR003043">
    <property type="entry name" value="Uropor_MeTrfase_CS"/>
</dbReference>
<dbReference type="CDD" id="cd11645">
    <property type="entry name" value="Precorrin_2_C20_MT"/>
    <property type="match status" value="1"/>
</dbReference>
<evidence type="ECO:0000256" key="3">
    <source>
        <dbReference type="ARBA" id="ARBA00022573"/>
    </source>
</evidence>
<dbReference type="NCBIfam" id="NF004647">
    <property type="entry name" value="PRK05990.1"/>
    <property type="match status" value="1"/>
</dbReference>
<reference evidence="10 11" key="1">
    <citation type="submission" date="2019-01" db="EMBL/GenBank/DDBJ databases">
        <title>The draft genome of Rhizobium sp. 24NR.</title>
        <authorList>
            <person name="Liu L."/>
            <person name="Liang L."/>
            <person name="Shi S."/>
            <person name="Xu L."/>
            <person name="Wang X."/>
            <person name="Li L."/>
            <person name="Zhang X."/>
        </authorList>
    </citation>
    <scope>NUCLEOTIDE SEQUENCE [LARGE SCALE GENOMIC DNA]</scope>
    <source>
        <strain evidence="10 11">24NR</strain>
    </source>
</reference>
<evidence type="ECO:0000256" key="7">
    <source>
        <dbReference type="PIRNR" id="PIRNR036427"/>
    </source>
</evidence>
<evidence type="ECO:0000259" key="9">
    <source>
        <dbReference type="Pfam" id="PF00590"/>
    </source>
</evidence>
<evidence type="ECO:0000256" key="8">
    <source>
        <dbReference type="SAM" id="MobiDB-lite"/>
    </source>
</evidence>
<dbReference type="NCBIfam" id="TIGR01467">
    <property type="entry name" value="cobI_cbiL"/>
    <property type="match status" value="1"/>
</dbReference>
<keyword evidence="5 10" id="KW-0808">Transferase</keyword>
<comment type="similarity">
    <text evidence="2 7">Belongs to the precorrin methyltransferase family.</text>
</comment>
<feature type="domain" description="Tetrapyrrole methylase" evidence="9">
    <location>
        <begin position="19"/>
        <end position="227"/>
    </location>
</feature>
<dbReference type="InterPro" id="IPR035996">
    <property type="entry name" value="4pyrrol_Methylase_sf"/>
</dbReference>
<evidence type="ECO:0000256" key="2">
    <source>
        <dbReference type="ARBA" id="ARBA00005879"/>
    </source>
</evidence>
<dbReference type="Gene3D" id="3.40.1010.10">
    <property type="entry name" value="Cobalt-precorrin-4 Transmethylase, Domain 1"/>
    <property type="match status" value="1"/>
</dbReference>
<protein>
    <submittedName>
        <fullName evidence="10">Precorrin-2 C(20)-methyltransferase</fullName>
        <ecNumber evidence="10">2.1.1.130</ecNumber>
    </submittedName>
</protein>
<dbReference type="InterPro" id="IPR000878">
    <property type="entry name" value="4pyrrol_Mease"/>
</dbReference>
<dbReference type="RefSeq" id="WP_128445601.1">
    <property type="nucleotide sequence ID" value="NZ_SBIP01000007.1"/>
</dbReference>
<comment type="caution">
    <text evidence="10">The sequence shown here is derived from an EMBL/GenBank/DDBJ whole genome shotgun (WGS) entry which is preliminary data.</text>
</comment>
<feature type="region of interest" description="Disordered" evidence="8">
    <location>
        <begin position="257"/>
        <end position="279"/>
    </location>
</feature>
<dbReference type="InterPro" id="IPR012382">
    <property type="entry name" value="CobI/CbiL"/>
</dbReference>
<keyword evidence="4 10" id="KW-0489">Methyltransferase</keyword>
<dbReference type="UniPathway" id="UPA00148"/>
<keyword evidence="3" id="KW-0169">Cobalamin biosynthesis</keyword>
<gene>
    <name evidence="10" type="ORF">EPK99_23875</name>
</gene>
<dbReference type="Proteomes" id="UP000287687">
    <property type="component" value="Unassembled WGS sequence"/>
</dbReference>
<dbReference type="PROSITE" id="PS00839">
    <property type="entry name" value="SUMT_1"/>
    <property type="match status" value="1"/>
</dbReference>
<keyword evidence="6" id="KW-0949">S-adenosyl-L-methionine</keyword>
<comment type="pathway">
    <text evidence="1">Cofactor biosynthesis; adenosylcobalamin biosynthesis.</text>
</comment>
<dbReference type="SUPFAM" id="SSF53790">
    <property type="entry name" value="Tetrapyrrole methylase"/>
    <property type="match status" value="1"/>
</dbReference>
<dbReference type="AlphaFoldDB" id="A0A3S3TTR4"/>
<evidence type="ECO:0000313" key="11">
    <source>
        <dbReference type="Proteomes" id="UP000287687"/>
    </source>
</evidence>
<dbReference type="EMBL" id="SBIP01000007">
    <property type="protein sequence ID" value="RWX74510.1"/>
    <property type="molecule type" value="Genomic_DNA"/>
</dbReference>
<evidence type="ECO:0000256" key="5">
    <source>
        <dbReference type="ARBA" id="ARBA00022679"/>
    </source>
</evidence>
<evidence type="ECO:0000256" key="4">
    <source>
        <dbReference type="ARBA" id="ARBA00022603"/>
    </source>
</evidence>
<dbReference type="GO" id="GO:0032259">
    <property type="term" value="P:methylation"/>
    <property type="evidence" value="ECO:0007669"/>
    <property type="project" value="UniProtKB-KW"/>
</dbReference>
<dbReference type="GO" id="GO:0009236">
    <property type="term" value="P:cobalamin biosynthetic process"/>
    <property type="evidence" value="ECO:0007669"/>
    <property type="project" value="UniProtKB-UniRule"/>
</dbReference>
<organism evidence="10 11">
    <name type="scientific">Neorhizobium lilium</name>
    <dbReference type="NCBI Taxonomy" id="2503024"/>
    <lineage>
        <taxon>Bacteria</taxon>
        <taxon>Pseudomonadati</taxon>
        <taxon>Pseudomonadota</taxon>
        <taxon>Alphaproteobacteria</taxon>
        <taxon>Hyphomicrobiales</taxon>
        <taxon>Rhizobiaceae</taxon>
        <taxon>Rhizobium/Agrobacterium group</taxon>
        <taxon>Neorhizobium</taxon>
    </lineage>
</organism>
<dbReference type="GO" id="GO:0030788">
    <property type="term" value="F:precorrin-2 C20-methyltransferase activity"/>
    <property type="evidence" value="ECO:0007669"/>
    <property type="project" value="UniProtKB-EC"/>
</dbReference>
<evidence type="ECO:0000256" key="1">
    <source>
        <dbReference type="ARBA" id="ARBA00004953"/>
    </source>
</evidence>
<dbReference type="OrthoDB" id="9804789at2"/>
<dbReference type="InterPro" id="IPR014776">
    <property type="entry name" value="4pyrrole_Mease_sub2"/>
</dbReference>
<dbReference type="EC" id="2.1.1.130" evidence="10"/>
<keyword evidence="11" id="KW-1185">Reference proteome</keyword>
<evidence type="ECO:0000256" key="6">
    <source>
        <dbReference type="ARBA" id="ARBA00022691"/>
    </source>
</evidence>